<organism evidence="1 2">
    <name type="scientific">Faecalibacterium cf. prausnitzii KLE1255</name>
    <dbReference type="NCBI Taxonomy" id="748224"/>
    <lineage>
        <taxon>Bacteria</taxon>
        <taxon>Bacillati</taxon>
        <taxon>Bacillota</taxon>
        <taxon>Clostridia</taxon>
        <taxon>Eubacteriales</taxon>
        <taxon>Oscillospiraceae</taxon>
        <taxon>Faecalibacterium</taxon>
    </lineage>
</organism>
<dbReference type="PANTHER" id="PTHR47478:SF1">
    <property type="entry name" value="PYRIMIDINE 5'-NUCLEOTIDASE YJJG"/>
    <property type="match status" value="1"/>
</dbReference>
<dbReference type="Proteomes" id="UP000006028">
    <property type="component" value="Unassembled WGS sequence"/>
</dbReference>
<evidence type="ECO:0000313" key="1">
    <source>
        <dbReference type="EMBL" id="EFQ07491.1"/>
    </source>
</evidence>
<reference evidence="1 2" key="1">
    <citation type="submission" date="2010-08" db="EMBL/GenBank/DDBJ databases">
        <authorList>
            <person name="Weinstock G."/>
            <person name="Sodergren E."/>
            <person name="Clifton S."/>
            <person name="Fulton L."/>
            <person name="Fulton B."/>
            <person name="Courtney L."/>
            <person name="Fronick C."/>
            <person name="Harrison M."/>
            <person name="Strong C."/>
            <person name="Farmer C."/>
            <person name="Delahaunty K."/>
            <person name="Markovic C."/>
            <person name="Hall O."/>
            <person name="Minx P."/>
            <person name="Tomlinson C."/>
            <person name="Mitreva M."/>
            <person name="Hou S."/>
            <person name="Chen J."/>
            <person name="Wollam A."/>
            <person name="Pepin K.H."/>
            <person name="Johnson M."/>
            <person name="Bhonagiri V."/>
            <person name="Zhang X."/>
            <person name="Suruliraj S."/>
            <person name="Warren W."/>
            <person name="Chinwalla A."/>
            <person name="Mardis E.R."/>
            <person name="Wilson R.K."/>
        </authorList>
    </citation>
    <scope>NUCLEOTIDE SEQUENCE [LARGE SCALE GENOMIC DNA]</scope>
    <source>
        <strain evidence="1 2">KLE1255</strain>
    </source>
</reference>
<dbReference type="SFLD" id="SFLDS00003">
    <property type="entry name" value="Haloacid_Dehalogenase"/>
    <property type="match status" value="1"/>
</dbReference>
<dbReference type="Pfam" id="PF00702">
    <property type="entry name" value="Hydrolase"/>
    <property type="match status" value="1"/>
</dbReference>
<keyword evidence="1" id="KW-0378">Hydrolase</keyword>
<sequence>MAAEAMAEGKEGRFMAKYYCVLFDADNTLLNFDAAESKALAETLVNYGIEPDAETVQTYRTINSELWRQLEKGQIKREKLMAERFTRFLKAIDAAGDGAEMNRFYLEQLSTHPDLMGPEVLDVLRELSEVATLAVVTNGFQKVQIRRLAESGVLNFMEDVFVSEKMDSEKPNRRIFDAALRALGVENREHVLVVGDGLSSDIQGGVNAGLDTCWYNPSHAENPGKVVPTYEIADLKELYPLVMEQEELANVGLKNRRHQC</sequence>
<dbReference type="NCBIfam" id="TIGR01549">
    <property type="entry name" value="HAD-SF-IA-v1"/>
    <property type="match status" value="1"/>
</dbReference>
<dbReference type="InterPro" id="IPR006439">
    <property type="entry name" value="HAD-SF_hydro_IA"/>
</dbReference>
<evidence type="ECO:0000313" key="2">
    <source>
        <dbReference type="Proteomes" id="UP000006028"/>
    </source>
</evidence>
<gene>
    <name evidence="1" type="ORF">HMPREF9436_01046</name>
</gene>
<dbReference type="Gene3D" id="1.10.150.240">
    <property type="entry name" value="Putative phosphatase, domain 2"/>
    <property type="match status" value="1"/>
</dbReference>
<dbReference type="InterPro" id="IPR052550">
    <property type="entry name" value="Pyrimidine_5'-ntase_YjjG"/>
</dbReference>
<dbReference type="SFLD" id="SFLDG01129">
    <property type="entry name" value="C1.5:_HAD__Beta-PGM__Phosphata"/>
    <property type="match status" value="1"/>
</dbReference>
<accession>E2ZHA8</accession>
<dbReference type="NCBIfam" id="TIGR02254">
    <property type="entry name" value="YjjG_YfnB"/>
    <property type="match status" value="1"/>
</dbReference>
<dbReference type="GO" id="GO:0008253">
    <property type="term" value="F:5'-nucleotidase activity"/>
    <property type="evidence" value="ECO:0007669"/>
    <property type="project" value="InterPro"/>
</dbReference>
<name>E2ZHA8_9FIRM</name>
<dbReference type="InterPro" id="IPR011951">
    <property type="entry name" value="HAD-SF_hydro_IA_YjjG/PynA"/>
</dbReference>
<dbReference type="PANTHER" id="PTHR47478">
    <property type="match status" value="1"/>
</dbReference>
<dbReference type="Gene3D" id="3.40.50.1000">
    <property type="entry name" value="HAD superfamily/HAD-like"/>
    <property type="match status" value="1"/>
</dbReference>
<protein>
    <submittedName>
        <fullName evidence="1">HAD hydrolase, TIGR02254 family</fullName>
    </submittedName>
</protein>
<dbReference type="HOGENOM" id="CLU_045011_8_1_9"/>
<comment type="caution">
    <text evidence="1">The sequence shown here is derived from an EMBL/GenBank/DDBJ whole genome shotgun (WGS) entry which is preliminary data.</text>
</comment>
<dbReference type="eggNOG" id="COG1011">
    <property type="taxonomic scope" value="Bacteria"/>
</dbReference>
<dbReference type="InterPro" id="IPR036412">
    <property type="entry name" value="HAD-like_sf"/>
</dbReference>
<dbReference type="AlphaFoldDB" id="E2ZHA8"/>
<dbReference type="EMBL" id="AECU01000084">
    <property type="protein sequence ID" value="EFQ07491.1"/>
    <property type="molecule type" value="Genomic_DNA"/>
</dbReference>
<proteinExistence type="predicted"/>
<dbReference type="InterPro" id="IPR023214">
    <property type="entry name" value="HAD_sf"/>
</dbReference>
<dbReference type="InterPro" id="IPR023198">
    <property type="entry name" value="PGP-like_dom2"/>
</dbReference>
<dbReference type="SUPFAM" id="SSF56784">
    <property type="entry name" value="HAD-like"/>
    <property type="match status" value="1"/>
</dbReference>
<dbReference type="BioCyc" id="FCF748224-HMP:GTSS-866-MONOMER"/>
<dbReference type="STRING" id="748224.HMPREF9436_01046"/>